<dbReference type="VEuPathDB" id="TrichDB:TVAGG3_0873990"/>
<evidence type="ECO:0000256" key="1">
    <source>
        <dbReference type="SAM" id="MobiDB-lite"/>
    </source>
</evidence>
<feature type="region of interest" description="Disordered" evidence="1">
    <location>
        <begin position="1"/>
        <end position="22"/>
    </location>
</feature>
<sequence length="242" mass="27880">MRGRRTSKITGGNSRLPDDDYKPSETRCIQDASFLEVVHPIEATGKINNKELTPIQKAITFCIMEHGGSASEQEILDFVTKKWKLINEKSIRQFQVKPCMRLIRLNLSIKKNNQQLFLPDPDKAGNMILGQYDPNASKHNDQTPESTDTIINESSSEELNQYAIETDFIEELMNYLNRSKYPVKFTDIVSFAKLSNFKINLFARLEFNRQIRAILVSLKVQGHLFYNPFDDSWCVNPILCQK</sequence>
<dbReference type="OrthoDB" id="10679554at2759"/>
<dbReference type="VEuPathDB" id="TrichDB:TVAG_087380"/>
<name>A2G5S7_TRIV3</name>
<dbReference type="EMBL" id="DS114442">
    <property type="protein sequence ID" value="EAX87495.1"/>
    <property type="molecule type" value="Genomic_DNA"/>
</dbReference>
<dbReference type="AlphaFoldDB" id="A2G5S7"/>
<evidence type="ECO:0000313" key="3">
    <source>
        <dbReference type="Proteomes" id="UP000001542"/>
    </source>
</evidence>
<gene>
    <name evidence="2" type="ORF">TVAG_087380</name>
</gene>
<dbReference type="InParanoid" id="A2G5S7"/>
<reference evidence="2" key="1">
    <citation type="submission" date="2006-10" db="EMBL/GenBank/DDBJ databases">
        <authorList>
            <person name="Amadeo P."/>
            <person name="Zhao Q."/>
            <person name="Wortman J."/>
            <person name="Fraser-Liggett C."/>
            <person name="Carlton J."/>
        </authorList>
    </citation>
    <scope>NUCLEOTIDE SEQUENCE</scope>
    <source>
        <strain evidence="2">G3</strain>
    </source>
</reference>
<proteinExistence type="predicted"/>
<reference evidence="2" key="2">
    <citation type="journal article" date="2007" name="Science">
        <title>Draft genome sequence of the sexually transmitted pathogen Trichomonas vaginalis.</title>
        <authorList>
            <person name="Carlton J.M."/>
            <person name="Hirt R.P."/>
            <person name="Silva J.C."/>
            <person name="Delcher A.L."/>
            <person name="Schatz M."/>
            <person name="Zhao Q."/>
            <person name="Wortman J.R."/>
            <person name="Bidwell S.L."/>
            <person name="Alsmark U.C.M."/>
            <person name="Besteiro S."/>
            <person name="Sicheritz-Ponten T."/>
            <person name="Noel C.J."/>
            <person name="Dacks J.B."/>
            <person name="Foster P.G."/>
            <person name="Simillion C."/>
            <person name="Van de Peer Y."/>
            <person name="Miranda-Saavedra D."/>
            <person name="Barton G.J."/>
            <person name="Westrop G.D."/>
            <person name="Mueller S."/>
            <person name="Dessi D."/>
            <person name="Fiori P.L."/>
            <person name="Ren Q."/>
            <person name="Paulsen I."/>
            <person name="Zhang H."/>
            <person name="Bastida-Corcuera F.D."/>
            <person name="Simoes-Barbosa A."/>
            <person name="Brown M.T."/>
            <person name="Hayes R.D."/>
            <person name="Mukherjee M."/>
            <person name="Okumura C.Y."/>
            <person name="Schneider R."/>
            <person name="Smith A.J."/>
            <person name="Vanacova S."/>
            <person name="Villalvazo M."/>
            <person name="Haas B.J."/>
            <person name="Pertea M."/>
            <person name="Feldblyum T.V."/>
            <person name="Utterback T.R."/>
            <person name="Shu C.L."/>
            <person name="Osoegawa K."/>
            <person name="de Jong P.J."/>
            <person name="Hrdy I."/>
            <person name="Horvathova L."/>
            <person name="Zubacova Z."/>
            <person name="Dolezal P."/>
            <person name="Malik S.B."/>
            <person name="Logsdon J.M. Jr."/>
            <person name="Henze K."/>
            <person name="Gupta A."/>
            <person name="Wang C.C."/>
            <person name="Dunne R.L."/>
            <person name="Upcroft J.A."/>
            <person name="Upcroft P."/>
            <person name="White O."/>
            <person name="Salzberg S.L."/>
            <person name="Tang P."/>
            <person name="Chiu C.-H."/>
            <person name="Lee Y.-S."/>
            <person name="Embley T.M."/>
            <person name="Coombs G.H."/>
            <person name="Mottram J.C."/>
            <person name="Tachezy J."/>
            <person name="Fraser-Liggett C.M."/>
            <person name="Johnson P.J."/>
        </authorList>
    </citation>
    <scope>NUCLEOTIDE SEQUENCE [LARGE SCALE GENOMIC DNA]</scope>
    <source>
        <strain evidence="2">G3</strain>
    </source>
</reference>
<dbReference type="Proteomes" id="UP000001542">
    <property type="component" value="Unassembled WGS sequence"/>
</dbReference>
<evidence type="ECO:0000313" key="2">
    <source>
        <dbReference type="EMBL" id="EAX87495.1"/>
    </source>
</evidence>
<protein>
    <submittedName>
        <fullName evidence="2">Uncharacterized protein</fullName>
    </submittedName>
</protein>
<accession>A2G5S7</accession>
<organism evidence="2 3">
    <name type="scientific">Trichomonas vaginalis (strain ATCC PRA-98 / G3)</name>
    <dbReference type="NCBI Taxonomy" id="412133"/>
    <lineage>
        <taxon>Eukaryota</taxon>
        <taxon>Metamonada</taxon>
        <taxon>Parabasalia</taxon>
        <taxon>Trichomonadida</taxon>
        <taxon>Trichomonadidae</taxon>
        <taxon>Trichomonas</taxon>
    </lineage>
</organism>
<dbReference type="RefSeq" id="XP_001300425.1">
    <property type="nucleotide sequence ID" value="XM_001300424.1"/>
</dbReference>
<dbReference type="KEGG" id="tva:4745147"/>
<keyword evidence="3" id="KW-1185">Reference proteome</keyword>